<sequence length="259" mass="27827">MDKGVTMEILLTNDDGFFAPGLQTLFEVMVKSPEDTVSIVAPDSQRSASGHSITLFDPLFVTEHPLSGSGYGYAVRGTPSDCVKLAVEGGIVPKPDLVISGINQGPNLGTDIFYSGTVAAAMEGVLAGIPAIAASLASFDFTDFEPAARWLAKHVTNITARFSTGLLNVNFPGSPGDEWKGVRVTRLGRAVYENVFESRLDPHGRRYFWQGGTLIPETDPDTDVAAIHAGYVTVTPMHSDLTDYKKLEEWQGRGAGTFE</sequence>
<dbReference type="InterPro" id="IPR030048">
    <property type="entry name" value="SurE"/>
</dbReference>
<dbReference type="KEGG" id="aacx:DEACI_1938"/>
<comment type="function">
    <text evidence="7">Nucleotidase that shows phosphatase activity on nucleoside 5'-monophosphates.</text>
</comment>
<dbReference type="EMBL" id="CDGJ01000095">
    <property type="protein sequence ID" value="CEJ08806.1"/>
    <property type="molecule type" value="Genomic_DNA"/>
</dbReference>
<evidence type="ECO:0000313" key="11">
    <source>
        <dbReference type="Proteomes" id="UP001071230"/>
    </source>
</evidence>
<dbReference type="GO" id="GO:0000166">
    <property type="term" value="F:nucleotide binding"/>
    <property type="evidence" value="ECO:0007669"/>
    <property type="project" value="UniProtKB-KW"/>
</dbReference>
<evidence type="ECO:0000313" key="9">
    <source>
        <dbReference type="EMBL" id="CAA7601284.1"/>
    </source>
</evidence>
<keyword evidence="5 7" id="KW-0547">Nucleotide-binding</keyword>
<dbReference type="AlphaFoldDB" id="A0A8S0WNE9"/>
<evidence type="ECO:0000256" key="5">
    <source>
        <dbReference type="ARBA" id="ARBA00022741"/>
    </source>
</evidence>
<protein>
    <recommendedName>
        <fullName evidence="7">5'-nucleotidase SurE</fullName>
        <ecNumber evidence="7">3.1.3.5</ecNumber>
    </recommendedName>
    <alternativeName>
        <fullName evidence="7">Nucleoside 5'-monophosphate phosphohydrolase</fullName>
    </alternativeName>
</protein>
<feature type="binding site" evidence="7">
    <location>
        <position position="15"/>
    </location>
    <ligand>
        <name>a divalent metal cation</name>
        <dbReference type="ChEBI" id="CHEBI:60240"/>
    </ligand>
</feature>
<dbReference type="Proteomes" id="UP000836597">
    <property type="component" value="Chromosome"/>
</dbReference>
<dbReference type="SUPFAM" id="SSF64167">
    <property type="entry name" value="SurE-like"/>
    <property type="match status" value="1"/>
</dbReference>
<comment type="subcellular location">
    <subcellularLocation>
        <location evidence="7">Cytoplasm</location>
    </subcellularLocation>
</comment>
<dbReference type="Proteomes" id="UP001071230">
    <property type="component" value="Unassembled WGS sequence"/>
</dbReference>
<dbReference type="GO" id="GO:0005737">
    <property type="term" value="C:cytoplasm"/>
    <property type="evidence" value="ECO:0007669"/>
    <property type="project" value="UniProtKB-SubCell"/>
</dbReference>
<gene>
    <name evidence="7" type="primary">surE</name>
    <name evidence="9" type="ORF">DEACI_1938</name>
    <name evidence="10" type="ORF">DEACI_3286</name>
</gene>
<evidence type="ECO:0000256" key="3">
    <source>
        <dbReference type="ARBA" id="ARBA00022490"/>
    </source>
</evidence>
<comment type="similarity">
    <text evidence="2 7">Belongs to the SurE nucleotidase family.</text>
</comment>
<keyword evidence="3 7" id="KW-0963">Cytoplasm</keyword>
<keyword evidence="4 7" id="KW-0479">Metal-binding</keyword>
<dbReference type="GO" id="GO:0008254">
    <property type="term" value="F:3'-nucleotidase activity"/>
    <property type="evidence" value="ECO:0007669"/>
    <property type="project" value="TreeGrafter"/>
</dbReference>
<comment type="cofactor">
    <cofactor evidence="7">
        <name>a divalent metal cation</name>
        <dbReference type="ChEBI" id="CHEBI:60240"/>
    </cofactor>
    <text evidence="7">Binds 1 divalent metal cation per subunit.</text>
</comment>
<proteinExistence type="inferred from homology"/>
<reference evidence="9" key="2">
    <citation type="submission" date="2020-01" db="EMBL/GenBank/DDBJ databases">
        <authorList>
            <person name="Hornung B."/>
        </authorList>
    </citation>
    <scope>NUCLEOTIDE SEQUENCE</scope>
    <source>
        <strain evidence="9">PacBioINE</strain>
    </source>
</reference>
<feature type="binding site" evidence="7">
    <location>
        <position position="14"/>
    </location>
    <ligand>
        <name>a divalent metal cation</name>
        <dbReference type="ChEBI" id="CHEBI:60240"/>
    </ligand>
</feature>
<dbReference type="GO" id="GO:0046872">
    <property type="term" value="F:metal ion binding"/>
    <property type="evidence" value="ECO:0007669"/>
    <property type="project" value="UniProtKB-UniRule"/>
</dbReference>
<dbReference type="PANTHER" id="PTHR30457:SF12">
    <property type="entry name" value="5'_3'-NUCLEOTIDASE SURE"/>
    <property type="match status" value="1"/>
</dbReference>
<dbReference type="InterPro" id="IPR036523">
    <property type="entry name" value="SurE-like_sf"/>
</dbReference>
<feature type="binding site" evidence="7">
    <location>
        <position position="47"/>
    </location>
    <ligand>
        <name>a divalent metal cation</name>
        <dbReference type="ChEBI" id="CHEBI:60240"/>
    </ligand>
</feature>
<dbReference type="NCBIfam" id="TIGR00087">
    <property type="entry name" value="surE"/>
    <property type="match status" value="1"/>
</dbReference>
<evidence type="ECO:0000256" key="2">
    <source>
        <dbReference type="ARBA" id="ARBA00011062"/>
    </source>
</evidence>
<keyword evidence="6 7" id="KW-0378">Hydrolase</keyword>
<comment type="catalytic activity">
    <reaction evidence="1 7">
        <text>a ribonucleoside 5'-phosphate + H2O = a ribonucleoside + phosphate</text>
        <dbReference type="Rhea" id="RHEA:12484"/>
        <dbReference type="ChEBI" id="CHEBI:15377"/>
        <dbReference type="ChEBI" id="CHEBI:18254"/>
        <dbReference type="ChEBI" id="CHEBI:43474"/>
        <dbReference type="ChEBI" id="CHEBI:58043"/>
        <dbReference type="EC" id="3.1.3.5"/>
    </reaction>
</comment>
<dbReference type="GO" id="GO:0004309">
    <property type="term" value="F:exopolyphosphatase activity"/>
    <property type="evidence" value="ECO:0007669"/>
    <property type="project" value="TreeGrafter"/>
</dbReference>
<dbReference type="GO" id="GO:0008253">
    <property type="term" value="F:5'-nucleotidase activity"/>
    <property type="evidence" value="ECO:0007669"/>
    <property type="project" value="UniProtKB-UniRule"/>
</dbReference>
<dbReference type="PANTHER" id="PTHR30457">
    <property type="entry name" value="5'-NUCLEOTIDASE SURE"/>
    <property type="match status" value="1"/>
</dbReference>
<evidence type="ECO:0000313" key="10">
    <source>
        <dbReference type="EMBL" id="CEJ08806.1"/>
    </source>
</evidence>
<evidence type="ECO:0000256" key="4">
    <source>
        <dbReference type="ARBA" id="ARBA00022723"/>
    </source>
</evidence>
<dbReference type="InterPro" id="IPR002828">
    <property type="entry name" value="SurE-like_Pase/nucleotidase"/>
</dbReference>
<dbReference type="HAMAP" id="MF_00060">
    <property type="entry name" value="SurE"/>
    <property type="match status" value="1"/>
</dbReference>
<feature type="domain" description="Survival protein SurE-like phosphatase/nucleotidase" evidence="8">
    <location>
        <begin position="9"/>
        <end position="193"/>
    </location>
</feature>
<feature type="binding site" evidence="7">
    <location>
        <position position="103"/>
    </location>
    <ligand>
        <name>a divalent metal cation</name>
        <dbReference type="ChEBI" id="CHEBI:60240"/>
    </ligand>
</feature>
<dbReference type="NCBIfam" id="NF001490">
    <property type="entry name" value="PRK00346.1-4"/>
    <property type="match status" value="1"/>
</dbReference>
<evidence type="ECO:0000259" key="8">
    <source>
        <dbReference type="Pfam" id="PF01975"/>
    </source>
</evidence>
<name>A0A8S0WNE9_9FIRM</name>
<dbReference type="EMBL" id="LR746496">
    <property type="protein sequence ID" value="CAA7601284.1"/>
    <property type="molecule type" value="Genomic_DNA"/>
</dbReference>
<accession>A0A8S0WNE9</accession>
<dbReference type="Pfam" id="PF01975">
    <property type="entry name" value="SurE"/>
    <property type="match status" value="1"/>
</dbReference>
<reference evidence="10" key="1">
    <citation type="submission" date="2014-11" db="EMBL/GenBank/DDBJ databases">
        <authorList>
            <person name="Hornung B.V."/>
        </authorList>
    </citation>
    <scope>NUCLEOTIDE SEQUENCE</scope>
    <source>
        <strain evidence="10">INE</strain>
    </source>
</reference>
<evidence type="ECO:0000256" key="7">
    <source>
        <dbReference type="HAMAP-Rule" id="MF_00060"/>
    </source>
</evidence>
<dbReference type="Gene3D" id="3.40.1210.10">
    <property type="entry name" value="Survival protein SurE-like phosphatase/nucleotidase"/>
    <property type="match status" value="1"/>
</dbReference>
<evidence type="ECO:0000256" key="1">
    <source>
        <dbReference type="ARBA" id="ARBA00000815"/>
    </source>
</evidence>
<dbReference type="EC" id="3.1.3.5" evidence="7"/>
<organism evidence="9">
    <name type="scientific">Acididesulfobacillus acetoxydans</name>
    <dbReference type="NCBI Taxonomy" id="1561005"/>
    <lineage>
        <taxon>Bacteria</taxon>
        <taxon>Bacillati</taxon>
        <taxon>Bacillota</taxon>
        <taxon>Clostridia</taxon>
        <taxon>Eubacteriales</taxon>
        <taxon>Peptococcaceae</taxon>
        <taxon>Acididesulfobacillus</taxon>
    </lineage>
</organism>
<keyword evidence="11" id="KW-1185">Reference proteome</keyword>
<evidence type="ECO:0000256" key="6">
    <source>
        <dbReference type="ARBA" id="ARBA00022801"/>
    </source>
</evidence>